<comment type="caution">
    <text evidence="1">The sequence shown here is derived from an EMBL/GenBank/DDBJ whole genome shotgun (WGS) entry which is preliminary data.</text>
</comment>
<name>A0A2A7B592_9FIRM</name>
<organism evidence="1 2">
    <name type="scientific">Faecalibacterium prausnitzii</name>
    <dbReference type="NCBI Taxonomy" id="853"/>
    <lineage>
        <taxon>Bacteria</taxon>
        <taxon>Bacillati</taxon>
        <taxon>Bacillota</taxon>
        <taxon>Clostridia</taxon>
        <taxon>Eubacteriales</taxon>
        <taxon>Oscillospiraceae</taxon>
        <taxon>Faecalibacterium</taxon>
    </lineage>
</organism>
<evidence type="ECO:0000313" key="1">
    <source>
        <dbReference type="EMBL" id="PDX86557.1"/>
    </source>
</evidence>
<sequence>MEKSNKKKFQLTAQESLEIERLNYICKSYRSFISILARAYSEAPSEQLKAMIEENQKLYQTTYIELSLAQNELFASLIGAVPPDMRYEFDFDRMEVTCTW</sequence>
<reference evidence="1 2" key="1">
    <citation type="journal article" date="2017" name="Front. Microbiol.">
        <title>New Insights into the Diversity of the Genus Faecalibacterium.</title>
        <authorList>
            <person name="Benevides L."/>
            <person name="Burman S."/>
            <person name="Martin R."/>
            <person name="Robert V."/>
            <person name="Thomas M."/>
            <person name="Miquel S."/>
            <person name="Chain F."/>
            <person name="Sokol H."/>
            <person name="Bermudez-Humaran L.G."/>
            <person name="Morrison M."/>
            <person name="Langella P."/>
            <person name="Azevedo V.A."/>
            <person name="Chatel J.M."/>
            <person name="Soares S."/>
        </authorList>
    </citation>
    <scope>NUCLEOTIDE SEQUENCE [LARGE SCALE GENOMIC DNA]</scope>
    <source>
        <strain evidence="1 2">AHMP21</strain>
    </source>
</reference>
<evidence type="ECO:0000313" key="2">
    <source>
        <dbReference type="Proteomes" id="UP000220904"/>
    </source>
</evidence>
<dbReference type="Proteomes" id="UP000220904">
    <property type="component" value="Unassembled WGS sequence"/>
</dbReference>
<dbReference type="RefSeq" id="WP_097792429.1">
    <property type="nucleotide sequence ID" value="NZ_NOUV01000014.1"/>
</dbReference>
<dbReference type="AlphaFoldDB" id="A0A2A7B592"/>
<proteinExistence type="predicted"/>
<protein>
    <submittedName>
        <fullName evidence="1">Uncharacterized protein</fullName>
    </submittedName>
</protein>
<dbReference type="EMBL" id="NOUV01000014">
    <property type="protein sequence ID" value="PDX86557.1"/>
    <property type="molecule type" value="Genomic_DNA"/>
</dbReference>
<gene>
    <name evidence="1" type="ORF">CHR60_07375</name>
</gene>
<accession>A0A2A7B592</accession>